<name>A0A4S2HDC7_9PROT</name>
<keyword evidence="2" id="KW-0472">Membrane</keyword>
<protein>
    <submittedName>
        <fullName evidence="3">Uncharacterized protein</fullName>
    </submittedName>
</protein>
<keyword evidence="2" id="KW-1133">Transmembrane helix</keyword>
<reference evidence="3 4" key="1">
    <citation type="journal article" date="2013" name="Int. J. Syst. Evol. Microbiol.">
        <title>Marinicauda pacifica gen. nov., sp. nov., a prosthecate alphaproteobacterium of the family Hyphomonadaceae isolated from deep seawater.</title>
        <authorList>
            <person name="Zhang X.Y."/>
            <person name="Li G.W."/>
            <person name="Wang C.S."/>
            <person name="Zhang Y.J."/>
            <person name="Xu X.W."/>
            <person name="Li H."/>
            <person name="Liu A."/>
            <person name="Liu C."/>
            <person name="Xie B.B."/>
            <person name="Qin Q.L."/>
            <person name="Xu Z."/>
            <person name="Chen X.L."/>
            <person name="Zhou B.C."/>
            <person name="Zhang Y.Z."/>
        </authorList>
    </citation>
    <scope>NUCLEOTIDE SEQUENCE [LARGE SCALE GENOMIC DNA]</scope>
    <source>
        <strain evidence="3 4">P-1 km-3</strain>
    </source>
</reference>
<organism evidence="3 4">
    <name type="scientific">Marinicauda pacifica</name>
    <dbReference type="NCBI Taxonomy" id="1133559"/>
    <lineage>
        <taxon>Bacteria</taxon>
        <taxon>Pseudomonadati</taxon>
        <taxon>Pseudomonadota</taxon>
        <taxon>Alphaproteobacteria</taxon>
        <taxon>Maricaulales</taxon>
        <taxon>Maricaulaceae</taxon>
        <taxon>Marinicauda</taxon>
    </lineage>
</organism>
<accession>A0A4S2HDC7</accession>
<dbReference type="Proteomes" id="UP000305451">
    <property type="component" value="Unassembled WGS sequence"/>
</dbReference>
<gene>
    <name evidence="3" type="ORF">E5162_00240</name>
</gene>
<keyword evidence="2" id="KW-0812">Transmembrane</keyword>
<evidence type="ECO:0000256" key="2">
    <source>
        <dbReference type="SAM" id="Phobius"/>
    </source>
</evidence>
<evidence type="ECO:0000256" key="1">
    <source>
        <dbReference type="SAM" id="MobiDB-lite"/>
    </source>
</evidence>
<dbReference type="RefSeq" id="WP_135942955.1">
    <property type="nucleotide sequence ID" value="NZ_BMEI01000001.1"/>
</dbReference>
<sequence>MIRIMVLAAILFVAPLVIYSLIQRYRLSVEKPLAQRDAPVIALGAAGGMMALIAIATFALLSGDERGEEGYSPPQFHLDSEGRVVRDEADG</sequence>
<feature type="region of interest" description="Disordered" evidence="1">
    <location>
        <begin position="66"/>
        <end position="91"/>
    </location>
</feature>
<proteinExistence type="predicted"/>
<evidence type="ECO:0000313" key="4">
    <source>
        <dbReference type="Proteomes" id="UP000305451"/>
    </source>
</evidence>
<dbReference type="AlphaFoldDB" id="A0A4S2HDC7"/>
<dbReference type="EMBL" id="SRXV01000001">
    <property type="protein sequence ID" value="TGY93761.1"/>
    <property type="molecule type" value="Genomic_DNA"/>
</dbReference>
<feature type="compositionally biased region" description="Basic and acidic residues" evidence="1">
    <location>
        <begin position="78"/>
        <end position="91"/>
    </location>
</feature>
<evidence type="ECO:0000313" key="3">
    <source>
        <dbReference type="EMBL" id="TGY93761.1"/>
    </source>
</evidence>
<comment type="caution">
    <text evidence="3">The sequence shown here is derived from an EMBL/GenBank/DDBJ whole genome shotgun (WGS) entry which is preliminary data.</text>
</comment>
<feature type="transmembrane region" description="Helical" evidence="2">
    <location>
        <begin position="40"/>
        <end position="61"/>
    </location>
</feature>
<keyword evidence="4" id="KW-1185">Reference proteome</keyword>